<name>A0ABU2C1G1_9ACTN</name>
<evidence type="ECO:0000313" key="7">
    <source>
        <dbReference type="Proteomes" id="UP001183648"/>
    </source>
</evidence>
<dbReference type="PROSITE" id="PS51257">
    <property type="entry name" value="PROKAR_LIPOPROTEIN"/>
    <property type="match status" value="1"/>
</dbReference>
<organism evidence="6 7">
    <name type="scientific">Nocardioides marmoribigeumensis</name>
    <dbReference type="NCBI Taxonomy" id="433649"/>
    <lineage>
        <taxon>Bacteria</taxon>
        <taxon>Bacillati</taxon>
        <taxon>Actinomycetota</taxon>
        <taxon>Actinomycetes</taxon>
        <taxon>Propionibacteriales</taxon>
        <taxon>Nocardioidaceae</taxon>
        <taxon>Nocardioides</taxon>
    </lineage>
</organism>
<dbReference type="SUPFAM" id="SSF53822">
    <property type="entry name" value="Periplasmic binding protein-like I"/>
    <property type="match status" value="1"/>
</dbReference>
<feature type="domain" description="Periplasmic binding protein" evidence="5">
    <location>
        <begin position="36"/>
        <end position="316"/>
    </location>
</feature>
<evidence type="ECO:0000313" key="6">
    <source>
        <dbReference type="EMBL" id="MDR7364506.1"/>
    </source>
</evidence>
<accession>A0ABU2C1G1</accession>
<proteinExistence type="inferred from homology"/>
<sequence>MRRRRTARGIAGVVGLLAASTLVAACGGNGDKTGVSLILKTQTNPYFVSMKNAALEQARAADVHLSVASGTADGDTQNQINAIDTAIARGDAGILITSNGPAVNAALRQAKDFGLFVIALDTPLDPIETADVTYATDNFQAGKLIGEYAAARLDGKKAVIAMLDLYDDQVVSVDIERDHGFLSGMGIDPGSKNLNGREKKSGSYKSPTGGKGGKYQIACHQATQGAIDGGRSAMEQCLSRNPGINVVYTINEPAGEGAHAALSAAGKADRVLIVSIDGSCKGMDDVDKGIFAADATQYPGKMAALGVKAVAAVGAGDRPPSLPEGKDFLDTGTRLVTADPVKGLKSQTVEQGRKACWGG</sequence>
<gene>
    <name evidence="6" type="ORF">J2S63_004059</name>
</gene>
<dbReference type="InterPro" id="IPR025997">
    <property type="entry name" value="SBP_2_dom"/>
</dbReference>
<dbReference type="PANTHER" id="PTHR46847:SF1">
    <property type="entry name" value="D-ALLOSE-BINDING PERIPLASMIC PROTEIN-RELATED"/>
    <property type="match status" value="1"/>
</dbReference>
<keyword evidence="7" id="KW-1185">Reference proteome</keyword>
<comment type="similarity">
    <text evidence="2">Belongs to the bacterial solute-binding protein 2 family.</text>
</comment>
<evidence type="ECO:0000256" key="2">
    <source>
        <dbReference type="ARBA" id="ARBA00007639"/>
    </source>
</evidence>
<comment type="caution">
    <text evidence="6">The sequence shown here is derived from an EMBL/GenBank/DDBJ whole genome shotgun (WGS) entry which is preliminary data.</text>
</comment>
<dbReference type="RefSeq" id="WP_310306218.1">
    <property type="nucleotide sequence ID" value="NZ_BAAAPS010000006.1"/>
</dbReference>
<dbReference type="Proteomes" id="UP001183648">
    <property type="component" value="Unassembled WGS sequence"/>
</dbReference>
<dbReference type="Pfam" id="PF13407">
    <property type="entry name" value="Peripla_BP_4"/>
    <property type="match status" value="1"/>
</dbReference>
<dbReference type="PANTHER" id="PTHR46847">
    <property type="entry name" value="D-ALLOSE-BINDING PERIPLASMIC PROTEIN-RELATED"/>
    <property type="match status" value="1"/>
</dbReference>
<comment type="subcellular location">
    <subcellularLocation>
        <location evidence="1">Cell envelope</location>
    </subcellularLocation>
</comment>
<reference evidence="6 7" key="1">
    <citation type="submission" date="2023-07" db="EMBL/GenBank/DDBJ databases">
        <title>Sequencing the genomes of 1000 actinobacteria strains.</title>
        <authorList>
            <person name="Klenk H.-P."/>
        </authorList>
    </citation>
    <scope>NUCLEOTIDE SEQUENCE [LARGE SCALE GENOMIC DNA]</scope>
    <source>
        <strain evidence="6 7">DSM 19426</strain>
    </source>
</reference>
<keyword evidence="3 4" id="KW-0732">Signal</keyword>
<dbReference type="Gene3D" id="3.40.50.2300">
    <property type="match status" value="2"/>
</dbReference>
<dbReference type="EMBL" id="JAVDYG010000001">
    <property type="protein sequence ID" value="MDR7364506.1"/>
    <property type="molecule type" value="Genomic_DNA"/>
</dbReference>
<evidence type="ECO:0000256" key="4">
    <source>
        <dbReference type="SAM" id="SignalP"/>
    </source>
</evidence>
<dbReference type="InterPro" id="IPR028082">
    <property type="entry name" value="Peripla_BP_I"/>
</dbReference>
<protein>
    <submittedName>
        <fullName evidence="6">Fructose transport system substrate-binding protein</fullName>
    </submittedName>
</protein>
<feature type="signal peptide" evidence="4">
    <location>
        <begin position="1"/>
        <end position="24"/>
    </location>
</feature>
<evidence type="ECO:0000256" key="3">
    <source>
        <dbReference type="ARBA" id="ARBA00022729"/>
    </source>
</evidence>
<evidence type="ECO:0000256" key="1">
    <source>
        <dbReference type="ARBA" id="ARBA00004196"/>
    </source>
</evidence>
<feature type="chain" id="PRO_5045567220" evidence="4">
    <location>
        <begin position="25"/>
        <end position="359"/>
    </location>
</feature>
<evidence type="ECO:0000259" key="5">
    <source>
        <dbReference type="Pfam" id="PF13407"/>
    </source>
</evidence>